<dbReference type="InterPro" id="IPR023393">
    <property type="entry name" value="START-like_dom_sf"/>
</dbReference>
<evidence type="ECO:0000256" key="1">
    <source>
        <dbReference type="ARBA" id="ARBA00006817"/>
    </source>
</evidence>
<evidence type="ECO:0000313" key="4">
    <source>
        <dbReference type="Proteomes" id="UP000474757"/>
    </source>
</evidence>
<sequence>MQPADNPDNALRISRTVPATPEAVFAYWTRAELVSAWFGAAHGLTATTCRMTPQVGGRWAITATGMEPLSRIHGAYHEVVPGKRLAFSYQIDEVMLMSIISITLKRTSGGTELQLLQTGFPDRVTLEQHALSWAQGMWLMDEIMVVTGGGIGPKWMCPEDRPLTELADDIRLVRRRFEDDMAAVSGRRPFFDWPDDYALRQ</sequence>
<accession>A0A6B2JTH1</accession>
<comment type="caution">
    <text evidence="3">The sequence shown here is derived from an EMBL/GenBank/DDBJ whole genome shotgun (WGS) entry which is preliminary data.</text>
</comment>
<feature type="domain" description="Activator of Hsp90 ATPase homologue 1/2-like C-terminal" evidence="2">
    <location>
        <begin position="19"/>
        <end position="135"/>
    </location>
</feature>
<comment type="similarity">
    <text evidence="1">Belongs to the AHA1 family.</text>
</comment>
<dbReference type="CDD" id="cd07814">
    <property type="entry name" value="SRPBCC_CalC_Aha1-like"/>
    <property type="match status" value="1"/>
</dbReference>
<name>A0A6B2JTH1_9RHOB</name>
<proteinExistence type="inferred from homology"/>
<organism evidence="3 4">
    <name type="scientific">Pseudoroseicyclus tamaricis</name>
    <dbReference type="NCBI Taxonomy" id="2705421"/>
    <lineage>
        <taxon>Bacteria</taxon>
        <taxon>Pseudomonadati</taxon>
        <taxon>Pseudomonadota</taxon>
        <taxon>Alphaproteobacteria</taxon>
        <taxon>Rhodobacterales</taxon>
        <taxon>Paracoccaceae</taxon>
        <taxon>Pseudoroseicyclus</taxon>
    </lineage>
</organism>
<dbReference type="SUPFAM" id="SSF55961">
    <property type="entry name" value="Bet v1-like"/>
    <property type="match status" value="1"/>
</dbReference>
<evidence type="ECO:0000313" key="3">
    <source>
        <dbReference type="EMBL" id="NDV01568.1"/>
    </source>
</evidence>
<reference evidence="3 4" key="1">
    <citation type="submission" date="2020-02" db="EMBL/GenBank/DDBJ databases">
        <title>Pseudoroseicyclus tamarix, sp. nov., isolated from offshore sediment of a Tamarix chinensis forest.</title>
        <authorList>
            <person name="Gai Y."/>
        </authorList>
    </citation>
    <scope>NUCLEOTIDE SEQUENCE [LARGE SCALE GENOMIC DNA]</scope>
    <source>
        <strain evidence="3 4">CLL3-39</strain>
    </source>
</reference>
<protein>
    <submittedName>
        <fullName evidence="3">SRPBCC domain-containing protein</fullName>
    </submittedName>
</protein>
<dbReference type="Proteomes" id="UP000474757">
    <property type="component" value="Unassembled WGS sequence"/>
</dbReference>
<dbReference type="AlphaFoldDB" id="A0A6B2JTH1"/>
<dbReference type="Pfam" id="PF08327">
    <property type="entry name" value="AHSA1"/>
    <property type="match status" value="1"/>
</dbReference>
<dbReference type="RefSeq" id="WP_163893627.1">
    <property type="nucleotide sequence ID" value="NZ_JAAFYS010000002.1"/>
</dbReference>
<evidence type="ECO:0000259" key="2">
    <source>
        <dbReference type="Pfam" id="PF08327"/>
    </source>
</evidence>
<gene>
    <name evidence="3" type="ORF">GZA08_11400</name>
</gene>
<dbReference type="InterPro" id="IPR013538">
    <property type="entry name" value="ASHA1/2-like_C"/>
</dbReference>
<dbReference type="Gene3D" id="3.30.530.20">
    <property type="match status" value="1"/>
</dbReference>
<keyword evidence="4" id="KW-1185">Reference proteome</keyword>
<dbReference type="EMBL" id="JAAGAB010000002">
    <property type="protein sequence ID" value="NDV01568.1"/>
    <property type="molecule type" value="Genomic_DNA"/>
</dbReference>